<evidence type="ECO:0000256" key="4">
    <source>
        <dbReference type="ARBA" id="ARBA00022475"/>
    </source>
</evidence>
<dbReference type="RefSeq" id="WP_045967801.1">
    <property type="nucleotide sequence ID" value="NZ_CAWMED010000001.1"/>
</dbReference>
<dbReference type="NCBIfam" id="NF003435">
    <property type="entry name" value="PRK04960.1"/>
    <property type="match status" value="1"/>
</dbReference>
<accession>A0A068QM37</accession>
<dbReference type="InterPro" id="IPR019598">
    <property type="entry name" value="Universal_stress_protein_B"/>
</dbReference>
<organism evidence="10 12">
    <name type="scientific">Xenorhabdus doucetiae</name>
    <dbReference type="NCBI Taxonomy" id="351671"/>
    <lineage>
        <taxon>Bacteria</taxon>
        <taxon>Pseudomonadati</taxon>
        <taxon>Pseudomonadota</taxon>
        <taxon>Gammaproteobacteria</taxon>
        <taxon>Enterobacterales</taxon>
        <taxon>Morganellaceae</taxon>
        <taxon>Xenorhabdus</taxon>
    </lineage>
</organism>
<evidence type="ECO:0000256" key="5">
    <source>
        <dbReference type="ARBA" id="ARBA00022519"/>
    </source>
</evidence>
<keyword evidence="8 9" id="KW-0472">Membrane</keyword>
<evidence type="ECO:0000256" key="9">
    <source>
        <dbReference type="SAM" id="Phobius"/>
    </source>
</evidence>
<feature type="transmembrane region" description="Helical" evidence="9">
    <location>
        <begin position="6"/>
        <end position="24"/>
    </location>
</feature>
<dbReference type="KEGG" id="xdo:XDD1_0092"/>
<evidence type="ECO:0000313" key="11">
    <source>
        <dbReference type="EMBL" id="TYP07508.1"/>
    </source>
</evidence>
<reference evidence="10 12" key="1">
    <citation type="submission" date="2013-07" db="EMBL/GenBank/DDBJ databases">
        <authorList>
            <person name="Genoscope - CEA"/>
        </authorList>
    </citation>
    <scope>NUCLEOTIDE SEQUENCE [LARGE SCALE GENOMIC DNA]</scope>
    <source>
        <strain evidence="10">FRM16</strain>
        <strain evidence="12">FRM16 / DSM 17909</strain>
    </source>
</reference>
<dbReference type="Proteomes" id="UP000324170">
    <property type="component" value="Unassembled WGS sequence"/>
</dbReference>
<keyword evidence="4" id="KW-1003">Cell membrane</keyword>
<evidence type="ECO:0000256" key="8">
    <source>
        <dbReference type="ARBA" id="ARBA00023136"/>
    </source>
</evidence>
<dbReference type="AlphaFoldDB" id="A0A068QM37"/>
<gene>
    <name evidence="10" type="primary">uspB</name>
    <name evidence="11" type="ORF">LY16_01743</name>
    <name evidence="10" type="ORF">XDD1_0092</name>
</gene>
<evidence type="ECO:0000256" key="1">
    <source>
        <dbReference type="ARBA" id="ARBA00004429"/>
    </source>
</evidence>
<protein>
    <recommendedName>
        <fullName evidence="3">Universal stress protein B</fullName>
    </recommendedName>
</protein>
<comment type="similarity">
    <text evidence="2">Belongs to the universal stress protein B family.</text>
</comment>
<evidence type="ECO:0000256" key="2">
    <source>
        <dbReference type="ARBA" id="ARBA00009803"/>
    </source>
</evidence>
<evidence type="ECO:0000256" key="3">
    <source>
        <dbReference type="ARBA" id="ARBA00021128"/>
    </source>
</evidence>
<name>A0A068QM37_9GAMM</name>
<dbReference type="HOGENOM" id="CLU_151816_0_0_6"/>
<dbReference type="GO" id="GO:0005886">
    <property type="term" value="C:plasma membrane"/>
    <property type="evidence" value="ECO:0007669"/>
    <property type="project" value="UniProtKB-SubCell"/>
</dbReference>
<evidence type="ECO:0000313" key="13">
    <source>
        <dbReference type="Proteomes" id="UP000324170"/>
    </source>
</evidence>
<dbReference type="EMBL" id="VNHN01000023">
    <property type="protein sequence ID" value="TYP07508.1"/>
    <property type="molecule type" value="Genomic_DNA"/>
</dbReference>
<evidence type="ECO:0000313" key="10">
    <source>
        <dbReference type="EMBL" id="CDG15803.1"/>
    </source>
</evidence>
<keyword evidence="13" id="KW-1185">Reference proteome</keyword>
<evidence type="ECO:0000313" key="12">
    <source>
        <dbReference type="Proteomes" id="UP000032721"/>
    </source>
</evidence>
<comment type="subcellular location">
    <subcellularLocation>
        <location evidence="1">Cell inner membrane</location>
        <topology evidence="1">Multi-pass membrane protein</topology>
    </subcellularLocation>
</comment>
<dbReference type="EMBL" id="FO704550">
    <property type="protein sequence ID" value="CDG15803.1"/>
    <property type="molecule type" value="Genomic_DNA"/>
</dbReference>
<sequence>MFNTTALFWAVCLICMINIIRYFSSLRVLLSILRESDPMLYQAVDGNGFFKTHGQFNKQIRLVRYINSQSYINHHDPDVVLLCERMRKQFILMEMLCGVVLLCLIAIVI</sequence>
<evidence type="ECO:0000256" key="6">
    <source>
        <dbReference type="ARBA" id="ARBA00022692"/>
    </source>
</evidence>
<dbReference type="Pfam" id="PF10625">
    <property type="entry name" value="UspB"/>
    <property type="match status" value="1"/>
</dbReference>
<keyword evidence="6 9" id="KW-0812">Transmembrane</keyword>
<keyword evidence="7 9" id="KW-1133">Transmembrane helix</keyword>
<dbReference type="STRING" id="351671.XDD1_0092"/>
<proteinExistence type="inferred from homology"/>
<dbReference type="Proteomes" id="UP000032721">
    <property type="component" value="Chromosome"/>
</dbReference>
<feature type="transmembrane region" description="Helical" evidence="9">
    <location>
        <begin position="90"/>
        <end position="108"/>
    </location>
</feature>
<evidence type="ECO:0000256" key="7">
    <source>
        <dbReference type="ARBA" id="ARBA00022989"/>
    </source>
</evidence>
<dbReference type="OrthoDB" id="6432605at2"/>
<reference evidence="11 13" key="2">
    <citation type="submission" date="2019-07" db="EMBL/GenBank/DDBJ databases">
        <title>Genomic Encyclopedia of Type Strains, Phase I: the one thousand microbial genomes (KMG-I) project.</title>
        <authorList>
            <person name="Kyrpides N."/>
        </authorList>
    </citation>
    <scope>NUCLEOTIDE SEQUENCE [LARGE SCALE GENOMIC DNA]</scope>
    <source>
        <strain evidence="11 13">DSM 17909</strain>
    </source>
</reference>
<keyword evidence="5" id="KW-0997">Cell inner membrane</keyword>